<evidence type="ECO:0000313" key="6">
    <source>
        <dbReference type="Proteomes" id="UP000750711"/>
    </source>
</evidence>
<dbReference type="InterPro" id="IPR000504">
    <property type="entry name" value="RRM_dom"/>
</dbReference>
<evidence type="ECO:0000256" key="3">
    <source>
        <dbReference type="SAM" id="MobiDB-lite"/>
    </source>
</evidence>
<feature type="compositionally biased region" description="Polar residues" evidence="3">
    <location>
        <begin position="454"/>
        <end position="465"/>
    </location>
</feature>
<comment type="caution">
    <text evidence="5">The sequence shown here is derived from an EMBL/GenBank/DDBJ whole genome shotgun (WGS) entry which is preliminary data.</text>
</comment>
<evidence type="ECO:0000313" key="5">
    <source>
        <dbReference type="EMBL" id="KAH0562195.1"/>
    </source>
</evidence>
<accession>A0A9P8RRG5</accession>
<dbReference type="Proteomes" id="UP000750711">
    <property type="component" value="Unassembled WGS sequence"/>
</dbReference>
<dbReference type="SUPFAM" id="SSF54928">
    <property type="entry name" value="RNA-binding domain, RBD"/>
    <property type="match status" value="2"/>
</dbReference>
<dbReference type="GO" id="GO:0005737">
    <property type="term" value="C:cytoplasm"/>
    <property type="evidence" value="ECO:0007669"/>
    <property type="project" value="TreeGrafter"/>
</dbReference>
<dbReference type="EMBL" id="JAGHQM010000393">
    <property type="protein sequence ID" value="KAH0562195.1"/>
    <property type="molecule type" value="Genomic_DNA"/>
</dbReference>
<dbReference type="Gene3D" id="3.30.70.330">
    <property type="match status" value="2"/>
</dbReference>
<feature type="domain" description="RRM" evidence="4">
    <location>
        <begin position="347"/>
        <end position="425"/>
    </location>
</feature>
<keyword evidence="6" id="KW-1185">Reference proteome</keyword>
<feature type="domain" description="RRM" evidence="4">
    <location>
        <begin position="19"/>
        <end position="110"/>
    </location>
</feature>
<dbReference type="AlphaFoldDB" id="A0A9P8RRG5"/>
<evidence type="ECO:0000259" key="4">
    <source>
        <dbReference type="PROSITE" id="PS50102"/>
    </source>
</evidence>
<dbReference type="PANTHER" id="PTHR23003:SF60">
    <property type="entry name" value="RNA BINDING PROTEIN (AFU_ORTHOLOGUE AFUA_1G02950)"/>
    <property type="match status" value="1"/>
</dbReference>
<dbReference type="PROSITE" id="PS50102">
    <property type="entry name" value="RRM"/>
    <property type="match status" value="2"/>
</dbReference>
<evidence type="ECO:0000256" key="1">
    <source>
        <dbReference type="ARBA" id="ARBA00022884"/>
    </source>
</evidence>
<evidence type="ECO:0000256" key="2">
    <source>
        <dbReference type="PROSITE-ProRule" id="PRU00176"/>
    </source>
</evidence>
<organism evidence="5 6">
    <name type="scientific">Trichoglossum hirsutum</name>
    <dbReference type="NCBI Taxonomy" id="265104"/>
    <lineage>
        <taxon>Eukaryota</taxon>
        <taxon>Fungi</taxon>
        <taxon>Dikarya</taxon>
        <taxon>Ascomycota</taxon>
        <taxon>Pezizomycotina</taxon>
        <taxon>Geoglossomycetes</taxon>
        <taxon>Geoglossales</taxon>
        <taxon>Geoglossaceae</taxon>
        <taxon>Trichoglossum</taxon>
    </lineage>
</organism>
<dbReference type="InterPro" id="IPR035979">
    <property type="entry name" value="RBD_domain_sf"/>
</dbReference>
<dbReference type="InterPro" id="IPR050374">
    <property type="entry name" value="RRT5_SRSF_SR"/>
</dbReference>
<dbReference type="GO" id="GO:1990904">
    <property type="term" value="C:ribonucleoprotein complex"/>
    <property type="evidence" value="ECO:0007669"/>
    <property type="project" value="TreeGrafter"/>
</dbReference>
<protein>
    <recommendedName>
        <fullName evidence="4">RRM domain-containing protein</fullName>
    </recommendedName>
</protein>
<feature type="region of interest" description="Disordered" evidence="3">
    <location>
        <begin position="422"/>
        <end position="473"/>
    </location>
</feature>
<feature type="compositionally biased region" description="Polar residues" evidence="3">
    <location>
        <begin position="425"/>
        <end position="435"/>
    </location>
</feature>
<dbReference type="Pfam" id="PF00076">
    <property type="entry name" value="RRM_1"/>
    <property type="match status" value="2"/>
</dbReference>
<sequence length="514" mass="56885">MSLIGNAQVQRSGVGTDEYFILVSNIPFKSRWQDLKDLVRTITPHVEHVEIYLMDSGKSRGHGYVKIKGKREAEKFCARAIKRDQLNLLPDHLNNYVWDGRALVVALGNNDASVPVTAPENFTQPHTHTGHRPLPLSPWAPPPTTSMSSFVYVVPLQPEYRDDRLLVSSMPGALPSDIAKARYEVSVQAYSHFTAEGYNAGTLMRIEIAASERERRRGNLRKAAELSHWADVYRECQNYAEAEASTARARMAMHAQQVLAEVNRENLAQNTYITPPLPLLAIPPPSGPTIVNVPAPTSAQSAGMPALMQQPQPYVHVTYPQAAPLFINAPNGTPINLTHGAVQTEARGIFIGGLPYEAEWQELRDRLKAAGNVIRCDVPRRPNDGRGKGYATALFSSHQEAKTAVRMFHDTQFKGRTIRVKLDAQKTTMRPQNTRAPEDPPTNESIRQPVIVDGSSSSRTTSVGQPSRAIGKDHRLTWSGPLLTRRALPIRSGMGALTHNTLTLSLPKKPQQWP</sequence>
<keyword evidence="1 2" id="KW-0694">RNA-binding</keyword>
<dbReference type="GO" id="GO:0003729">
    <property type="term" value="F:mRNA binding"/>
    <property type="evidence" value="ECO:0007669"/>
    <property type="project" value="TreeGrafter"/>
</dbReference>
<reference evidence="5" key="1">
    <citation type="submission" date="2021-03" db="EMBL/GenBank/DDBJ databases">
        <title>Comparative genomics and phylogenomic investigation of the class Geoglossomycetes provide insights into ecological specialization and systematics.</title>
        <authorList>
            <person name="Melie T."/>
            <person name="Pirro S."/>
            <person name="Miller A.N."/>
            <person name="Quandt A."/>
        </authorList>
    </citation>
    <scope>NUCLEOTIDE SEQUENCE</scope>
    <source>
        <strain evidence="5">CAQ_001_2017</strain>
    </source>
</reference>
<gene>
    <name evidence="5" type="ORF">GP486_003106</name>
</gene>
<dbReference type="InterPro" id="IPR012677">
    <property type="entry name" value="Nucleotide-bd_a/b_plait_sf"/>
</dbReference>
<dbReference type="GO" id="GO:0005634">
    <property type="term" value="C:nucleus"/>
    <property type="evidence" value="ECO:0007669"/>
    <property type="project" value="TreeGrafter"/>
</dbReference>
<name>A0A9P8RRG5_9PEZI</name>
<proteinExistence type="predicted"/>
<dbReference type="PANTHER" id="PTHR23003">
    <property type="entry name" value="RNA RECOGNITION MOTIF RRM DOMAIN CONTAINING PROTEIN"/>
    <property type="match status" value="1"/>
</dbReference>
<dbReference type="SMART" id="SM00360">
    <property type="entry name" value="RRM"/>
    <property type="match status" value="2"/>
</dbReference>